<dbReference type="NCBIfam" id="NF004123">
    <property type="entry name" value="PRK05610.1"/>
    <property type="match status" value="1"/>
</dbReference>
<organism evidence="8 9">
    <name type="scientific">Alkaliphilus hydrothermalis</name>
    <dbReference type="NCBI Taxonomy" id="1482730"/>
    <lineage>
        <taxon>Bacteria</taxon>
        <taxon>Bacillati</taxon>
        <taxon>Bacillota</taxon>
        <taxon>Clostridia</taxon>
        <taxon>Peptostreptococcales</taxon>
        <taxon>Natronincolaceae</taxon>
        <taxon>Alkaliphilus</taxon>
    </lineage>
</organism>
<evidence type="ECO:0000256" key="7">
    <source>
        <dbReference type="RuleBase" id="RU003872"/>
    </source>
</evidence>
<dbReference type="InterPro" id="IPR019984">
    <property type="entry name" value="Ribosomal_uS17_bact/chlr"/>
</dbReference>
<dbReference type="CDD" id="cd00364">
    <property type="entry name" value="Ribosomal_uS17"/>
    <property type="match status" value="1"/>
</dbReference>
<dbReference type="InterPro" id="IPR019979">
    <property type="entry name" value="Ribosomal_uS17_CS"/>
</dbReference>
<name>A0ABS2NRU2_9FIRM</name>
<gene>
    <name evidence="6" type="primary">rpsQ</name>
    <name evidence="8" type="ORF">JOC73_001863</name>
</gene>
<dbReference type="EMBL" id="JAFBEE010000011">
    <property type="protein sequence ID" value="MBM7615294.1"/>
    <property type="molecule type" value="Genomic_DNA"/>
</dbReference>
<dbReference type="GO" id="GO:0005840">
    <property type="term" value="C:ribosome"/>
    <property type="evidence" value="ECO:0007669"/>
    <property type="project" value="UniProtKB-KW"/>
</dbReference>
<keyword evidence="4 6" id="KW-0689">Ribosomal protein</keyword>
<dbReference type="InterPro" id="IPR000266">
    <property type="entry name" value="Ribosomal_uS17"/>
</dbReference>
<reference evidence="8 9" key="1">
    <citation type="submission" date="2021-01" db="EMBL/GenBank/DDBJ databases">
        <title>Genomic Encyclopedia of Type Strains, Phase IV (KMG-IV): sequencing the most valuable type-strain genomes for metagenomic binning, comparative biology and taxonomic classification.</title>
        <authorList>
            <person name="Goeker M."/>
        </authorList>
    </citation>
    <scope>NUCLEOTIDE SEQUENCE [LARGE SCALE GENOMIC DNA]</scope>
    <source>
        <strain evidence="8 9">DSM 25890</strain>
    </source>
</reference>
<dbReference type="PROSITE" id="PS00056">
    <property type="entry name" value="RIBOSOMAL_S17"/>
    <property type="match status" value="1"/>
</dbReference>
<keyword evidence="2 6" id="KW-0699">rRNA-binding</keyword>
<dbReference type="SUPFAM" id="SSF50249">
    <property type="entry name" value="Nucleic acid-binding proteins"/>
    <property type="match status" value="1"/>
</dbReference>
<dbReference type="PRINTS" id="PR00973">
    <property type="entry name" value="RIBOSOMALS17"/>
</dbReference>
<comment type="subunit">
    <text evidence="6">Part of the 30S ribosomal subunit.</text>
</comment>
<dbReference type="HAMAP" id="MF_01345_B">
    <property type="entry name" value="Ribosomal_uS17_B"/>
    <property type="match status" value="1"/>
</dbReference>
<dbReference type="PANTHER" id="PTHR10744:SF1">
    <property type="entry name" value="SMALL RIBOSOMAL SUBUNIT PROTEIN US17M"/>
    <property type="match status" value="1"/>
</dbReference>
<evidence type="ECO:0000256" key="4">
    <source>
        <dbReference type="ARBA" id="ARBA00022980"/>
    </source>
</evidence>
<dbReference type="Proteomes" id="UP001314796">
    <property type="component" value="Unassembled WGS sequence"/>
</dbReference>
<evidence type="ECO:0000313" key="9">
    <source>
        <dbReference type="Proteomes" id="UP001314796"/>
    </source>
</evidence>
<evidence type="ECO:0000256" key="6">
    <source>
        <dbReference type="HAMAP-Rule" id="MF_01345"/>
    </source>
</evidence>
<evidence type="ECO:0000256" key="5">
    <source>
        <dbReference type="ARBA" id="ARBA00023274"/>
    </source>
</evidence>
<evidence type="ECO:0000256" key="1">
    <source>
        <dbReference type="ARBA" id="ARBA00010254"/>
    </source>
</evidence>
<comment type="caution">
    <text evidence="8">The sequence shown here is derived from an EMBL/GenBank/DDBJ whole genome shotgun (WGS) entry which is preliminary data.</text>
</comment>
<accession>A0ABS2NRU2</accession>
<sequence>MERGLRKTRIGRVVSDKMDKTIVVLVEDFVRHPLYGKAVKRTIKFKAHDEMNECQIGDRVKIMETRPLSKDKRWRLVKIVEKAK</sequence>
<dbReference type="NCBIfam" id="TIGR03635">
    <property type="entry name" value="uS17_bact"/>
    <property type="match status" value="1"/>
</dbReference>
<dbReference type="InterPro" id="IPR012340">
    <property type="entry name" value="NA-bd_OB-fold"/>
</dbReference>
<evidence type="ECO:0000313" key="8">
    <source>
        <dbReference type="EMBL" id="MBM7615294.1"/>
    </source>
</evidence>
<evidence type="ECO:0000256" key="3">
    <source>
        <dbReference type="ARBA" id="ARBA00022884"/>
    </source>
</evidence>
<keyword evidence="3 6" id="KW-0694">RNA-binding</keyword>
<keyword evidence="9" id="KW-1185">Reference proteome</keyword>
<evidence type="ECO:0000256" key="2">
    <source>
        <dbReference type="ARBA" id="ARBA00022730"/>
    </source>
</evidence>
<protein>
    <recommendedName>
        <fullName evidence="6">Small ribosomal subunit protein uS17</fullName>
    </recommendedName>
</protein>
<proteinExistence type="inferred from homology"/>
<keyword evidence="5 6" id="KW-0687">Ribonucleoprotein</keyword>
<dbReference type="Gene3D" id="2.40.50.140">
    <property type="entry name" value="Nucleic acid-binding proteins"/>
    <property type="match status" value="1"/>
</dbReference>
<comment type="similarity">
    <text evidence="1 6 7">Belongs to the universal ribosomal protein uS17 family.</text>
</comment>
<comment type="function">
    <text evidence="6">One of the primary rRNA binding proteins, it binds specifically to the 5'-end of 16S ribosomal RNA.</text>
</comment>
<dbReference type="Pfam" id="PF00366">
    <property type="entry name" value="Ribosomal_S17"/>
    <property type="match status" value="1"/>
</dbReference>
<dbReference type="PANTHER" id="PTHR10744">
    <property type="entry name" value="40S RIBOSOMAL PROTEIN S11 FAMILY MEMBER"/>
    <property type="match status" value="1"/>
</dbReference>
<dbReference type="RefSeq" id="WP_026477646.1">
    <property type="nucleotide sequence ID" value="NZ_JAFBEE010000011.1"/>
</dbReference>